<dbReference type="EC" id="2.1.1.72" evidence="2"/>
<dbReference type="InterPro" id="IPR051537">
    <property type="entry name" value="DNA_Adenine_Mtase"/>
</dbReference>
<name>A0ABU9ZRS1_9HYPH</name>
<reference evidence="10 11" key="1">
    <citation type="journal article" date="2023" name="PLoS ONE">
        <title>Complete genome assembly of Hawai'i environmental nontuberculous mycobacteria reveals unexpected co-isolation with methylobacteria.</title>
        <authorList>
            <person name="Hendrix J."/>
            <person name="Epperson L.E."/>
            <person name="Tong E.I."/>
            <person name="Chan Y.L."/>
            <person name="Hasan N.A."/>
            <person name="Dawrs S.N."/>
            <person name="Norton G.J."/>
            <person name="Virdi R."/>
            <person name="Crooks J.L."/>
            <person name="Chan E.D."/>
            <person name="Honda J.R."/>
            <person name="Strong M."/>
        </authorList>
    </citation>
    <scope>NUCLEOTIDE SEQUENCE [LARGE SCALE GENOMIC DNA]</scope>
    <source>
        <strain evidence="10 11">NJH_HI04-1</strain>
    </source>
</reference>
<dbReference type="InterPro" id="IPR038333">
    <property type="entry name" value="T1MK-like_N_sf"/>
</dbReference>
<protein>
    <recommendedName>
        <fullName evidence="2">site-specific DNA-methyltransferase (adenine-specific)</fullName>
        <ecNumber evidence="2">2.1.1.72</ecNumber>
    </recommendedName>
</protein>
<evidence type="ECO:0000256" key="2">
    <source>
        <dbReference type="ARBA" id="ARBA00011900"/>
    </source>
</evidence>
<dbReference type="PRINTS" id="PR00507">
    <property type="entry name" value="N12N6MTFRASE"/>
</dbReference>
<accession>A0ABU9ZRS1</accession>
<dbReference type="Proteomes" id="UP001407347">
    <property type="component" value="Unassembled WGS sequence"/>
</dbReference>
<dbReference type="Gene3D" id="1.20.1260.30">
    <property type="match status" value="1"/>
</dbReference>
<dbReference type="EMBL" id="JAQYXP010000002">
    <property type="protein sequence ID" value="MEN3234188.1"/>
    <property type="molecule type" value="Genomic_DNA"/>
</dbReference>
<dbReference type="PROSITE" id="PS00092">
    <property type="entry name" value="N6_MTASE"/>
    <property type="match status" value="1"/>
</dbReference>
<dbReference type="PANTHER" id="PTHR42933">
    <property type="entry name" value="SLR6095 PROTEIN"/>
    <property type="match status" value="1"/>
</dbReference>
<evidence type="ECO:0000259" key="9">
    <source>
        <dbReference type="Pfam" id="PF12161"/>
    </source>
</evidence>
<dbReference type="GO" id="GO:0032259">
    <property type="term" value="P:methylation"/>
    <property type="evidence" value="ECO:0007669"/>
    <property type="project" value="UniProtKB-KW"/>
</dbReference>
<evidence type="ECO:0000313" key="11">
    <source>
        <dbReference type="Proteomes" id="UP001407347"/>
    </source>
</evidence>
<evidence type="ECO:0000256" key="5">
    <source>
        <dbReference type="ARBA" id="ARBA00022691"/>
    </source>
</evidence>
<keyword evidence="5" id="KW-0949">S-adenosyl-L-methionine</keyword>
<evidence type="ECO:0000313" key="10">
    <source>
        <dbReference type="EMBL" id="MEN3234188.1"/>
    </source>
</evidence>
<sequence>MLTGELRNKIDTVWNAFWSGGIANPLEVMEQITYLLFIRGLDDAHTREENKANRLDKPMARRIFPEGKDGIGKAGGLPYEELRWSRFRNKAPAQMFTIVADHVFPFIRTMAGADTAHAAHMKDARFTIPTPGLLAKVVDLLADVPMEDRDTKGDLYEYMLGKIASAGQNGQFRTPRHIIELMVEMTAPGPKDVICDPASGTCGFLVAAGEYLRDNHPEIFRDAALRDHFHEGMFHGFDFDGTMLRIGSMNMLLHGIEKPDIRYKDSLAEEHGGDADRYSLVLANPPFAGSLDYDTTAKDLQKIVKTKKTELLFLALCLKLMTPGGRAAVIVPDGVLFGSSIAHKAIRKMLVEDHRLDGIVKLPSGVFRPYAGVSTAILLFTKTNSGGTDYVWFYDLKADGYSLDDKRSALLPVGRLGVHPGKDAKSVADFELTGEEALKNNLPDVAARWVVRAGAERHRTRTEQSFCVPKSEIVAADYDLSLNRYKELVREAASYRNPKEIIAEMKSLEREISNRIDKLEAML</sequence>
<evidence type="ECO:0000259" key="8">
    <source>
        <dbReference type="Pfam" id="PF02384"/>
    </source>
</evidence>
<dbReference type="Gene3D" id="3.40.50.150">
    <property type="entry name" value="Vaccinia Virus protein VP39"/>
    <property type="match status" value="1"/>
</dbReference>
<evidence type="ECO:0000256" key="1">
    <source>
        <dbReference type="ARBA" id="ARBA00006594"/>
    </source>
</evidence>
<dbReference type="Pfam" id="PF02384">
    <property type="entry name" value="N6_Mtase"/>
    <property type="match status" value="1"/>
</dbReference>
<dbReference type="InterPro" id="IPR029063">
    <property type="entry name" value="SAM-dependent_MTases_sf"/>
</dbReference>
<dbReference type="Pfam" id="PF12161">
    <property type="entry name" value="HsdM_N"/>
    <property type="match status" value="1"/>
</dbReference>
<keyword evidence="3 10" id="KW-0489">Methyltransferase</keyword>
<evidence type="ECO:0000256" key="4">
    <source>
        <dbReference type="ARBA" id="ARBA00022679"/>
    </source>
</evidence>
<dbReference type="SUPFAM" id="SSF53335">
    <property type="entry name" value="S-adenosyl-L-methionine-dependent methyltransferases"/>
    <property type="match status" value="1"/>
</dbReference>
<gene>
    <name evidence="10" type="ORF">PUR29_11305</name>
</gene>
<keyword evidence="4" id="KW-0808">Transferase</keyword>
<comment type="caution">
    <text evidence="10">The sequence shown here is derived from an EMBL/GenBank/DDBJ whole genome shotgun (WGS) entry which is preliminary data.</text>
</comment>
<proteinExistence type="inferred from homology"/>
<feature type="domain" description="DNA methylase adenine-specific" evidence="8">
    <location>
        <begin position="148"/>
        <end position="409"/>
    </location>
</feature>
<dbReference type="PANTHER" id="PTHR42933:SF3">
    <property type="entry name" value="TYPE I RESTRICTION ENZYME MJAVIII METHYLASE SUBUNIT"/>
    <property type="match status" value="1"/>
</dbReference>
<dbReference type="RefSeq" id="WP_346012933.1">
    <property type="nucleotide sequence ID" value="NZ_JAQYXP010000002.1"/>
</dbReference>
<dbReference type="InterPro" id="IPR002052">
    <property type="entry name" value="DNA_methylase_N6_adenine_CS"/>
</dbReference>
<dbReference type="GO" id="GO:0008168">
    <property type="term" value="F:methyltransferase activity"/>
    <property type="evidence" value="ECO:0007669"/>
    <property type="project" value="UniProtKB-KW"/>
</dbReference>
<comment type="similarity">
    <text evidence="1">Belongs to the N(4)/N(6)-methyltransferase family.</text>
</comment>
<evidence type="ECO:0000256" key="7">
    <source>
        <dbReference type="ARBA" id="ARBA00047942"/>
    </source>
</evidence>
<keyword evidence="6" id="KW-0680">Restriction system</keyword>
<feature type="domain" description="N6 adenine-specific DNA methyltransferase N-terminal" evidence="9">
    <location>
        <begin position="6"/>
        <end position="140"/>
    </location>
</feature>
<evidence type="ECO:0000256" key="6">
    <source>
        <dbReference type="ARBA" id="ARBA00022747"/>
    </source>
</evidence>
<comment type="catalytic activity">
    <reaction evidence="7">
        <text>a 2'-deoxyadenosine in DNA + S-adenosyl-L-methionine = an N(6)-methyl-2'-deoxyadenosine in DNA + S-adenosyl-L-homocysteine + H(+)</text>
        <dbReference type="Rhea" id="RHEA:15197"/>
        <dbReference type="Rhea" id="RHEA-COMP:12418"/>
        <dbReference type="Rhea" id="RHEA-COMP:12419"/>
        <dbReference type="ChEBI" id="CHEBI:15378"/>
        <dbReference type="ChEBI" id="CHEBI:57856"/>
        <dbReference type="ChEBI" id="CHEBI:59789"/>
        <dbReference type="ChEBI" id="CHEBI:90615"/>
        <dbReference type="ChEBI" id="CHEBI:90616"/>
        <dbReference type="EC" id="2.1.1.72"/>
    </reaction>
</comment>
<evidence type="ECO:0000256" key="3">
    <source>
        <dbReference type="ARBA" id="ARBA00022603"/>
    </source>
</evidence>
<dbReference type="InterPro" id="IPR022749">
    <property type="entry name" value="D12N6_MeTrfase_N"/>
</dbReference>
<dbReference type="InterPro" id="IPR003356">
    <property type="entry name" value="DNA_methylase_A-5"/>
</dbReference>
<keyword evidence="11" id="KW-1185">Reference proteome</keyword>
<organism evidence="10 11">
    <name type="scientific">Methylobacterium ajmalii</name>
    <dbReference type="NCBI Taxonomy" id="2738439"/>
    <lineage>
        <taxon>Bacteria</taxon>
        <taxon>Pseudomonadati</taxon>
        <taxon>Pseudomonadota</taxon>
        <taxon>Alphaproteobacteria</taxon>
        <taxon>Hyphomicrobiales</taxon>
        <taxon>Methylobacteriaceae</taxon>
        <taxon>Methylobacterium</taxon>
    </lineage>
</organism>